<feature type="transmembrane region" description="Helical" evidence="8">
    <location>
        <begin position="150"/>
        <end position="171"/>
    </location>
</feature>
<keyword evidence="4 8" id="KW-1133">Transmembrane helix</keyword>
<evidence type="ECO:0000259" key="9">
    <source>
        <dbReference type="Pfam" id="PF13515"/>
    </source>
</evidence>
<evidence type="ECO:0000313" key="10">
    <source>
        <dbReference type="EMBL" id="GAA0231469.1"/>
    </source>
</evidence>
<evidence type="ECO:0000256" key="1">
    <source>
        <dbReference type="ARBA" id="ARBA00004651"/>
    </source>
</evidence>
<accession>A0ABN0TVT2</accession>
<keyword evidence="11" id="KW-1185">Reference proteome</keyword>
<keyword evidence="2" id="KW-1003">Cell membrane</keyword>
<feature type="transmembrane region" description="Helical" evidence="8">
    <location>
        <begin position="102"/>
        <end position="121"/>
    </location>
</feature>
<dbReference type="InterPro" id="IPR049453">
    <property type="entry name" value="Memb_transporter_dom"/>
</dbReference>
<protein>
    <submittedName>
        <fullName evidence="10">FUSC family protein</fullName>
    </submittedName>
</protein>
<sequence length="726" mass="75135">MATGADVGRTARAALSGLIAVPREKLSPRVAARGTLAVALPLVVGVVSGDVLPAVAATLGAYFTGFADLTGPYRRRLRLGFALALCGALSVLLGALANPYAVVAVLLVAVWGFIAGLLTSLGPSGTRVGITGLIVLIVIGEQPQELSQALVAAAAVFVGAALQTLLAIAPWPVRGYAPERAAVAAAYRELTDVDPAGGGPAYPVVLEAHAALRGLDPQRHRAVAGLRMLLDEVERARGEVVALAVLRARLADMGQQEAADEVGAVIDAAAAVGATIAERLTSGPDELHPELVPALDEALAKAVAAVRARRDAPGRAPLTRRGAAARSAALAGQLRAARRIAEATDPRQRKHAAPSNNPVDPGDPGDPDIPDHPPTAPVFLMPADEPITVLRANLRPSSEAFRHALRLAFTLAAVASALVALGLPRGYWLLLTVAVAIRPDFSATVKQVVDRVAGTLLGMLVVSALLEWVVSETWQKMALVPVFYFLLRTVLAANFALGAAAMAGNAVLIADLLGASAGQLIPERLTYTVAAGVIALAAYLAWPTWERSTARETLADAIESARTYLRTAADPDASDTDVDAARTAARVALSNARDSAKRLADEPGTPPGLVDLASGVSVHASRLVQGGMALEAARDMYPEGLSRPEARTFAGHVDTALAAISTALRTGRRPKALPQLRADVDDLIAVAPSARLATFATAADRLTDGIGTLNHLLRQDSKGAPEPASD</sequence>
<keyword evidence="3 8" id="KW-0812">Transmembrane</keyword>
<evidence type="ECO:0000256" key="6">
    <source>
        <dbReference type="ARBA" id="ARBA00043993"/>
    </source>
</evidence>
<evidence type="ECO:0000313" key="11">
    <source>
        <dbReference type="Proteomes" id="UP001500967"/>
    </source>
</evidence>
<proteinExistence type="inferred from homology"/>
<comment type="similarity">
    <text evidence="6">Belongs to the YccS/YhfK family.</text>
</comment>
<feature type="transmembrane region" description="Helical" evidence="8">
    <location>
        <begin position="404"/>
        <end position="423"/>
    </location>
</feature>
<evidence type="ECO:0000256" key="2">
    <source>
        <dbReference type="ARBA" id="ARBA00022475"/>
    </source>
</evidence>
<dbReference type="Pfam" id="PF13515">
    <property type="entry name" value="FUSC_2"/>
    <property type="match status" value="1"/>
</dbReference>
<keyword evidence="5 8" id="KW-0472">Membrane</keyword>
<evidence type="ECO:0000256" key="3">
    <source>
        <dbReference type="ARBA" id="ARBA00022692"/>
    </source>
</evidence>
<comment type="caution">
    <text evidence="10">The sequence shown here is derived from an EMBL/GenBank/DDBJ whole genome shotgun (WGS) entry which is preliminary data.</text>
</comment>
<evidence type="ECO:0000256" key="5">
    <source>
        <dbReference type="ARBA" id="ARBA00023136"/>
    </source>
</evidence>
<evidence type="ECO:0000256" key="7">
    <source>
        <dbReference type="SAM" id="MobiDB-lite"/>
    </source>
</evidence>
<evidence type="ECO:0000256" key="4">
    <source>
        <dbReference type="ARBA" id="ARBA00022989"/>
    </source>
</evidence>
<dbReference type="PANTHER" id="PTHR30509">
    <property type="entry name" value="P-HYDROXYBENZOIC ACID EFFLUX PUMP SUBUNIT-RELATED"/>
    <property type="match status" value="1"/>
</dbReference>
<gene>
    <name evidence="10" type="ORF">GCM10009539_16110</name>
</gene>
<feature type="transmembrane region" description="Helical" evidence="8">
    <location>
        <begin position="482"/>
        <end position="504"/>
    </location>
</feature>
<name>A0ABN0TVT2_9ACTN</name>
<feature type="domain" description="Integral membrane bound transporter" evidence="9">
    <location>
        <begin position="419"/>
        <end position="537"/>
    </location>
</feature>
<comment type="subcellular location">
    <subcellularLocation>
        <location evidence="1">Cell membrane</location>
        <topology evidence="1">Multi-pass membrane protein</topology>
    </subcellularLocation>
</comment>
<dbReference type="PANTHER" id="PTHR30509:SF8">
    <property type="entry name" value="INNER MEMBRANE PROTEIN YCCS"/>
    <property type="match status" value="1"/>
</dbReference>
<reference evidence="10 11" key="1">
    <citation type="journal article" date="2019" name="Int. J. Syst. Evol. Microbiol.">
        <title>The Global Catalogue of Microorganisms (GCM) 10K type strain sequencing project: providing services to taxonomists for standard genome sequencing and annotation.</title>
        <authorList>
            <consortium name="The Broad Institute Genomics Platform"/>
            <consortium name="The Broad Institute Genome Sequencing Center for Infectious Disease"/>
            <person name="Wu L."/>
            <person name="Ma J."/>
        </authorList>
    </citation>
    <scope>NUCLEOTIDE SEQUENCE [LARGE SCALE GENOMIC DNA]</scope>
    <source>
        <strain evidence="10 11">JCM 10425</strain>
    </source>
</reference>
<feature type="transmembrane region" description="Helical" evidence="8">
    <location>
        <begin position="452"/>
        <end position="470"/>
    </location>
</feature>
<dbReference type="EMBL" id="BAAAGX010000006">
    <property type="protein sequence ID" value="GAA0231469.1"/>
    <property type="molecule type" value="Genomic_DNA"/>
</dbReference>
<feature type="region of interest" description="Disordered" evidence="7">
    <location>
        <begin position="342"/>
        <end position="375"/>
    </location>
</feature>
<feature type="transmembrane region" description="Helical" evidence="8">
    <location>
        <begin position="77"/>
        <end position="96"/>
    </location>
</feature>
<dbReference type="Proteomes" id="UP001500967">
    <property type="component" value="Unassembled WGS sequence"/>
</dbReference>
<feature type="transmembrane region" description="Helical" evidence="8">
    <location>
        <begin position="524"/>
        <end position="542"/>
    </location>
</feature>
<evidence type="ECO:0000256" key="8">
    <source>
        <dbReference type="SAM" id="Phobius"/>
    </source>
</evidence>
<feature type="transmembrane region" description="Helical" evidence="8">
    <location>
        <begin position="36"/>
        <end position="65"/>
    </location>
</feature>
<organism evidence="10 11">
    <name type="scientific">Cryptosporangium japonicum</name>
    <dbReference type="NCBI Taxonomy" id="80872"/>
    <lineage>
        <taxon>Bacteria</taxon>
        <taxon>Bacillati</taxon>
        <taxon>Actinomycetota</taxon>
        <taxon>Actinomycetes</taxon>
        <taxon>Cryptosporangiales</taxon>
        <taxon>Cryptosporangiaceae</taxon>
        <taxon>Cryptosporangium</taxon>
    </lineage>
</organism>